<dbReference type="GO" id="GO:0120015">
    <property type="term" value="F:sterol transfer activity"/>
    <property type="evidence" value="ECO:0007669"/>
    <property type="project" value="TreeGrafter"/>
</dbReference>
<organism evidence="9 10">
    <name type="scientific">Huiozyma naganishii (strain ATCC MYA-139 / BCRC 22969 / CBS 8797 / KCTC 17520 / NBRC 10181 / NCYC 3082 / Yp74L-3)</name>
    <name type="common">Yeast</name>
    <name type="synonym">Kazachstania naganishii</name>
    <dbReference type="NCBI Taxonomy" id="1071383"/>
    <lineage>
        <taxon>Eukaryota</taxon>
        <taxon>Fungi</taxon>
        <taxon>Dikarya</taxon>
        <taxon>Ascomycota</taxon>
        <taxon>Saccharomycotina</taxon>
        <taxon>Saccharomycetes</taxon>
        <taxon>Saccharomycetales</taxon>
        <taxon>Saccharomycetaceae</taxon>
        <taxon>Huiozyma</taxon>
    </lineage>
</organism>
<dbReference type="OMA" id="YIKPVAP"/>
<reference evidence="10" key="2">
    <citation type="submission" date="2012-08" db="EMBL/GenBank/DDBJ databases">
        <title>Genome sequence of Kazachstania naganishii.</title>
        <authorList>
            <person name="Gordon J.L."/>
            <person name="Armisen D."/>
            <person name="Proux-Wera E."/>
            <person name="OhEigeartaigh S.S."/>
            <person name="Byrne K.P."/>
            <person name="Wolfe K.H."/>
        </authorList>
    </citation>
    <scope>NUCLEOTIDE SEQUENCE [LARGE SCALE GENOMIC DNA]</scope>
    <source>
        <strain evidence="10">ATCC MYA-139 / BCRC 22969 / CBS 8797 / CCRC 22969 / KCTC 17520 / NBRC 10181 / NCYC 3082</strain>
    </source>
</reference>
<dbReference type="GO" id="GO:0032934">
    <property type="term" value="F:sterol binding"/>
    <property type="evidence" value="ECO:0007669"/>
    <property type="project" value="TreeGrafter"/>
</dbReference>
<keyword evidence="10" id="KW-1185">Reference proteome</keyword>
<dbReference type="GO" id="GO:0032541">
    <property type="term" value="C:cortical endoplasmic reticulum"/>
    <property type="evidence" value="ECO:0007669"/>
    <property type="project" value="TreeGrafter"/>
</dbReference>
<evidence type="ECO:0000256" key="6">
    <source>
        <dbReference type="ARBA" id="ARBA00037847"/>
    </source>
</evidence>
<dbReference type="InterPro" id="IPR004182">
    <property type="entry name" value="GRAM"/>
</dbReference>
<dbReference type="GO" id="GO:0140268">
    <property type="term" value="C:endoplasmic reticulum-plasma membrane contact site"/>
    <property type="evidence" value="ECO:0007669"/>
    <property type="project" value="TreeGrafter"/>
</dbReference>
<dbReference type="GO" id="GO:0032366">
    <property type="term" value="P:intracellular sterol transport"/>
    <property type="evidence" value="ECO:0007669"/>
    <property type="project" value="TreeGrafter"/>
</dbReference>
<evidence type="ECO:0000256" key="1">
    <source>
        <dbReference type="ARBA" id="ARBA00004586"/>
    </source>
</evidence>
<sequence length="617" mass="66263">MGTAAMGESNWVRGVSSGSSSAGVGTAKAVPVLELRCGPSTATAAVSEVDPVAVGALVGPQDSVQFPSTRAFITILLSSFGSTGQGGIPGEADVARFHELFKTIPGREQPLAKFACVLNRGDGDEQAKAGAELSPYVGELYLTGSHLCFATGAASAGWLFTRLQISHSQIVRIYECEGTGSNGIAIETNLGKVRFNGFATQGKVLALMKMCWNEGHGADGEALARTLQAPLQQPAPPPPQAVSDPASSAKRAPSLLSSMIKRVLQGDRQQSVPQNNESLISSAVKSIDGDTNPSTKQVAPGVAKTAAVYVLKPQNGLEYTYTGPLYREYNTPVKLPADRAKNETELCNLHLDAAPGVVWELLFSESETAFSQETLRDQESKDVTPFGPFTDNKRAYSYVKKLAYPIGPKSTICHVEEEILHYDPNGYCELLSTTKTPNVPSGGAFSVKTRYVIYWDGPTTCSIKFTFWVEWTGSSWIKSMVESSCKSGLEEAAVELKKLIQRYVSQNVTEETITLGPAAAEQDTVLAKVSDATEEQTQGAKVVENVTVVQEKQTVVQRTALNWRNCISLAVIILLVLNFVVMARLSLQLGSLNPAASADTWRYFPKLLPETPARQGT</sequence>
<protein>
    <recommendedName>
        <fullName evidence="8">VASt domain-containing protein</fullName>
    </recommendedName>
</protein>
<dbReference type="Proteomes" id="UP000006310">
    <property type="component" value="Chromosome 12"/>
</dbReference>
<keyword evidence="5" id="KW-0472">Membrane</keyword>
<dbReference type="PANTHER" id="PTHR23319">
    <property type="entry name" value="GRAM DOMAIN CONTAINING 1B, ISOFORM E"/>
    <property type="match status" value="1"/>
</dbReference>
<feature type="compositionally biased region" description="Low complexity" evidence="7">
    <location>
        <begin position="12"/>
        <end position="23"/>
    </location>
</feature>
<dbReference type="OrthoDB" id="2162691at2759"/>
<evidence type="ECO:0000313" key="10">
    <source>
        <dbReference type="Proteomes" id="UP000006310"/>
    </source>
</evidence>
<accession>J7RRY2</accession>
<dbReference type="GO" id="GO:0005886">
    <property type="term" value="C:plasma membrane"/>
    <property type="evidence" value="ECO:0007669"/>
    <property type="project" value="TreeGrafter"/>
</dbReference>
<comment type="similarity">
    <text evidence="2">Belongs to the YSP2 family.</text>
</comment>
<dbReference type="eggNOG" id="KOG1032">
    <property type="taxonomic scope" value="Eukaryota"/>
</dbReference>
<evidence type="ECO:0000256" key="7">
    <source>
        <dbReference type="SAM" id="MobiDB-lite"/>
    </source>
</evidence>
<evidence type="ECO:0000256" key="3">
    <source>
        <dbReference type="ARBA" id="ARBA00022692"/>
    </source>
</evidence>
<dbReference type="PANTHER" id="PTHR23319:SF4">
    <property type="entry name" value="GRAM DOMAIN CONTAINING 1B, ISOFORM E"/>
    <property type="match status" value="1"/>
</dbReference>
<dbReference type="AlphaFoldDB" id="J7RRY2"/>
<proteinExistence type="inferred from homology"/>
<dbReference type="EMBL" id="HE978325">
    <property type="protein sequence ID" value="CCK72643.1"/>
    <property type="molecule type" value="Genomic_DNA"/>
</dbReference>
<evidence type="ECO:0000256" key="4">
    <source>
        <dbReference type="ARBA" id="ARBA00022989"/>
    </source>
</evidence>
<keyword evidence="4" id="KW-1133">Transmembrane helix</keyword>
<dbReference type="HOGENOM" id="CLU_442830_0_0_1"/>
<evidence type="ECO:0000259" key="8">
    <source>
        <dbReference type="PROSITE" id="PS51778"/>
    </source>
</evidence>
<feature type="region of interest" description="Disordered" evidence="7">
    <location>
        <begin position="1"/>
        <end position="23"/>
    </location>
</feature>
<name>J7RRY2_HUIN7</name>
<dbReference type="Pfam" id="PF16016">
    <property type="entry name" value="VASt"/>
    <property type="match status" value="1"/>
</dbReference>
<reference evidence="9 10" key="1">
    <citation type="journal article" date="2011" name="Proc. Natl. Acad. Sci. U.S.A.">
        <title>Evolutionary erosion of yeast sex chromosomes by mating-type switching accidents.</title>
        <authorList>
            <person name="Gordon J.L."/>
            <person name="Armisen D."/>
            <person name="Proux-Wera E."/>
            <person name="Oheigeartaigh S.S."/>
            <person name="Byrne K.P."/>
            <person name="Wolfe K.H."/>
        </authorList>
    </citation>
    <scope>NUCLEOTIDE SEQUENCE [LARGE SCALE GENOMIC DNA]</scope>
    <source>
        <strain evidence="10">ATCC MYA-139 / BCRC 22969 / CBS 8797 / CCRC 22969 / KCTC 17520 / NBRC 10181 / NCYC 3082</strain>
    </source>
</reference>
<comment type="subcellular location">
    <subcellularLocation>
        <location evidence="6">Endomembrane system</location>
        <topology evidence="6">Single-pass membrane protein</topology>
    </subcellularLocation>
    <subcellularLocation>
        <location evidence="1">Endoplasmic reticulum membrane</location>
    </subcellularLocation>
</comment>
<keyword evidence="3" id="KW-0812">Transmembrane</keyword>
<dbReference type="RefSeq" id="XP_022466888.1">
    <property type="nucleotide sequence ID" value="XM_022610609.1"/>
</dbReference>
<dbReference type="GO" id="GO:0005739">
    <property type="term" value="C:mitochondrion"/>
    <property type="evidence" value="ECO:0007669"/>
    <property type="project" value="TreeGrafter"/>
</dbReference>
<gene>
    <name evidence="9" type="primary">KNAG0L00200</name>
    <name evidence="9" type="ordered locus">KNAG_0L00200</name>
</gene>
<dbReference type="GO" id="GO:0005789">
    <property type="term" value="C:endoplasmic reticulum membrane"/>
    <property type="evidence" value="ECO:0007669"/>
    <property type="project" value="UniProtKB-SubCell"/>
</dbReference>
<dbReference type="GeneID" id="34528417"/>
<dbReference type="Pfam" id="PF02893">
    <property type="entry name" value="GRAM"/>
    <property type="match status" value="1"/>
</dbReference>
<dbReference type="InterPro" id="IPR011993">
    <property type="entry name" value="PH-like_dom_sf"/>
</dbReference>
<dbReference type="SMART" id="SM00568">
    <property type="entry name" value="GRAM"/>
    <property type="match status" value="1"/>
</dbReference>
<dbReference type="PROSITE" id="PS51778">
    <property type="entry name" value="VAST"/>
    <property type="match status" value="1"/>
</dbReference>
<dbReference type="InterPro" id="IPR031968">
    <property type="entry name" value="VASt"/>
</dbReference>
<evidence type="ECO:0000256" key="5">
    <source>
        <dbReference type="ARBA" id="ARBA00023136"/>
    </source>
</evidence>
<dbReference type="InterPro" id="IPR051482">
    <property type="entry name" value="Cholesterol_transport"/>
</dbReference>
<dbReference type="KEGG" id="kng:KNAG_0L00200"/>
<evidence type="ECO:0000256" key="2">
    <source>
        <dbReference type="ARBA" id="ARBA00006582"/>
    </source>
</evidence>
<evidence type="ECO:0000313" key="9">
    <source>
        <dbReference type="EMBL" id="CCK72643.1"/>
    </source>
</evidence>
<dbReference type="Gene3D" id="2.30.29.30">
    <property type="entry name" value="Pleckstrin-homology domain (PH domain)/Phosphotyrosine-binding domain (PTB)"/>
    <property type="match status" value="1"/>
</dbReference>
<feature type="domain" description="VASt" evidence="8">
    <location>
        <begin position="342"/>
        <end position="508"/>
    </location>
</feature>